<sequence>MKIPKMPNMLNKELDVRISIRSDVYNEGQEIVCVVEYARDKDSPHILIDAVGGPNIEFALLEAIKTLVDYFVAAGNDVQEACRFIEMALNAFRRNDAINWGELDEFLSMNYGNYKPEETEQVKEEGEGDKNGGE</sequence>
<reference evidence="1" key="1">
    <citation type="journal article" date="2015" name="Nature">
        <title>Complex archaea that bridge the gap between prokaryotes and eukaryotes.</title>
        <authorList>
            <person name="Spang A."/>
            <person name="Saw J.H."/>
            <person name="Jorgensen S.L."/>
            <person name="Zaremba-Niedzwiedzka K."/>
            <person name="Martijn J."/>
            <person name="Lind A.E."/>
            <person name="van Eijk R."/>
            <person name="Schleper C."/>
            <person name="Guy L."/>
            <person name="Ettema T.J."/>
        </authorList>
    </citation>
    <scope>NUCLEOTIDE SEQUENCE</scope>
</reference>
<gene>
    <name evidence="1" type="ORF">LCGC14_1169850</name>
</gene>
<accession>A0A0F9MD60</accession>
<dbReference type="EMBL" id="LAZR01005769">
    <property type="protein sequence ID" value="KKM97261.1"/>
    <property type="molecule type" value="Genomic_DNA"/>
</dbReference>
<dbReference type="AlphaFoldDB" id="A0A0F9MD60"/>
<evidence type="ECO:0000313" key="1">
    <source>
        <dbReference type="EMBL" id="KKM97261.1"/>
    </source>
</evidence>
<name>A0A0F9MD60_9ZZZZ</name>
<protein>
    <submittedName>
        <fullName evidence="1">Uncharacterized protein</fullName>
    </submittedName>
</protein>
<comment type="caution">
    <text evidence="1">The sequence shown here is derived from an EMBL/GenBank/DDBJ whole genome shotgun (WGS) entry which is preliminary data.</text>
</comment>
<proteinExistence type="predicted"/>
<organism evidence="1">
    <name type="scientific">marine sediment metagenome</name>
    <dbReference type="NCBI Taxonomy" id="412755"/>
    <lineage>
        <taxon>unclassified sequences</taxon>
        <taxon>metagenomes</taxon>
        <taxon>ecological metagenomes</taxon>
    </lineage>
</organism>